<dbReference type="OrthoDB" id="1641593at2"/>
<feature type="compositionally biased region" description="Basic residues" evidence="1">
    <location>
        <begin position="14"/>
        <end position="26"/>
    </location>
</feature>
<evidence type="ECO:0000259" key="3">
    <source>
        <dbReference type="PROSITE" id="PS51178"/>
    </source>
</evidence>
<keyword evidence="5" id="KW-1185">Reference proteome</keyword>
<accession>A0A430A222</accession>
<evidence type="ECO:0000256" key="1">
    <source>
        <dbReference type="SAM" id="MobiDB-lite"/>
    </source>
</evidence>
<dbReference type="AlphaFoldDB" id="A0A430A222"/>
<feature type="region of interest" description="Disordered" evidence="1">
    <location>
        <begin position="1"/>
        <end position="45"/>
    </location>
</feature>
<dbReference type="PROSITE" id="PS51178">
    <property type="entry name" value="PASTA"/>
    <property type="match status" value="2"/>
</dbReference>
<keyword evidence="2" id="KW-0472">Membrane</keyword>
<reference evidence="4 5" key="1">
    <citation type="submission" date="2017-05" db="EMBL/GenBank/DDBJ databases">
        <title>Vagococcus spp. assemblies.</title>
        <authorList>
            <person name="Gulvik C.A."/>
        </authorList>
    </citation>
    <scope>NUCLEOTIDE SEQUENCE [LARGE SCALE GENOMIC DNA]</scope>
    <source>
        <strain evidence="4 5">SS1995</strain>
    </source>
</reference>
<evidence type="ECO:0000256" key="2">
    <source>
        <dbReference type="SAM" id="Phobius"/>
    </source>
</evidence>
<dbReference type="Proteomes" id="UP000287857">
    <property type="component" value="Unassembled WGS sequence"/>
</dbReference>
<organism evidence="4 5">
    <name type="scientific">Vagococcus vulneris</name>
    <dbReference type="NCBI Taxonomy" id="1977869"/>
    <lineage>
        <taxon>Bacteria</taxon>
        <taxon>Bacillati</taxon>
        <taxon>Bacillota</taxon>
        <taxon>Bacilli</taxon>
        <taxon>Lactobacillales</taxon>
        <taxon>Enterococcaceae</taxon>
        <taxon>Vagococcus</taxon>
    </lineage>
</organism>
<dbReference type="InterPro" id="IPR005543">
    <property type="entry name" value="PASTA_dom"/>
</dbReference>
<feature type="domain" description="PASTA" evidence="3">
    <location>
        <begin position="171"/>
        <end position="236"/>
    </location>
</feature>
<sequence length="385" mass="43897">MTSKNELNQMDIPKKRRRKKRKKRQHTDKYLSNTGTHGKNNGSNQPYFYVNDQGQLIKRVKRKRRRDVYAKQSASKPINYKRMIPVMIIVLLLSVAVFALFMSFGKKNVAAPDFTDKHIGAAEKWANEKRIPLTVKEVKDTTSSDNVILDQELGSNRDGLTVFVNSKDKKDANLVRVPDFNKKPLEDVKKWAEENKIQLIIQSVESTVDENKVITQSAKPEDFIAKDTVLTVTVSKKSDTVLMPDFEQWSLNDVKERKFPFNITVKEEYSESVPYGKLIKQSKNKGESIDKDNINENIAVVYSLGKPFLKAYFGQPEGDIAKFLFEDYESKGVKITYKTYPIDSAALKGTIIAMSSFNQYIPMTYQVSFGISTGYAPPQKQSICD</sequence>
<feature type="transmembrane region" description="Helical" evidence="2">
    <location>
        <begin position="83"/>
        <end position="104"/>
    </location>
</feature>
<evidence type="ECO:0000313" key="5">
    <source>
        <dbReference type="Proteomes" id="UP000287857"/>
    </source>
</evidence>
<protein>
    <recommendedName>
        <fullName evidence="3">PASTA domain-containing protein</fullName>
    </recommendedName>
</protein>
<dbReference type="SMART" id="SM00740">
    <property type="entry name" value="PASTA"/>
    <property type="match status" value="2"/>
</dbReference>
<feature type="domain" description="PASTA" evidence="3">
    <location>
        <begin position="237"/>
        <end position="306"/>
    </location>
</feature>
<evidence type="ECO:0000313" key="4">
    <source>
        <dbReference type="EMBL" id="RSU00491.1"/>
    </source>
</evidence>
<dbReference type="EMBL" id="NGJS01000001">
    <property type="protein sequence ID" value="RSU00491.1"/>
    <property type="molecule type" value="Genomic_DNA"/>
</dbReference>
<dbReference type="Pfam" id="PF03793">
    <property type="entry name" value="PASTA"/>
    <property type="match status" value="1"/>
</dbReference>
<name>A0A430A222_9ENTE</name>
<dbReference type="RefSeq" id="WP_125982816.1">
    <property type="nucleotide sequence ID" value="NZ_NGJS01000001.1"/>
</dbReference>
<keyword evidence="2" id="KW-1133">Transmembrane helix</keyword>
<feature type="compositionally biased region" description="Polar residues" evidence="1">
    <location>
        <begin position="30"/>
        <end position="45"/>
    </location>
</feature>
<gene>
    <name evidence="4" type="ORF">CBF37_00315</name>
</gene>
<dbReference type="Gene3D" id="3.30.10.20">
    <property type="match status" value="2"/>
</dbReference>
<proteinExistence type="predicted"/>
<keyword evidence="2" id="KW-0812">Transmembrane</keyword>
<dbReference type="CDD" id="cd06577">
    <property type="entry name" value="PASTA_pknB"/>
    <property type="match status" value="1"/>
</dbReference>
<comment type="caution">
    <text evidence="4">The sequence shown here is derived from an EMBL/GenBank/DDBJ whole genome shotgun (WGS) entry which is preliminary data.</text>
</comment>